<proteinExistence type="predicted"/>
<evidence type="ECO:0000313" key="1">
    <source>
        <dbReference type="EMBL" id="OXC79771.1"/>
    </source>
</evidence>
<gene>
    <name evidence="1" type="ORF">BSU04_05055</name>
</gene>
<sequence length="37" mass="3891">MAAYIGIATGGQKSASNVVRKINTSLKLMVMTPTYSS</sequence>
<evidence type="ECO:0000313" key="2">
    <source>
        <dbReference type="Proteomes" id="UP000214720"/>
    </source>
</evidence>
<dbReference type="EMBL" id="MTHB01000031">
    <property type="protein sequence ID" value="OXC79771.1"/>
    <property type="molecule type" value="Genomic_DNA"/>
</dbReference>
<organism evidence="1 2">
    <name type="scientific">Caballeronia sordidicola</name>
    <name type="common">Burkholderia sordidicola</name>
    <dbReference type="NCBI Taxonomy" id="196367"/>
    <lineage>
        <taxon>Bacteria</taxon>
        <taxon>Pseudomonadati</taxon>
        <taxon>Pseudomonadota</taxon>
        <taxon>Betaproteobacteria</taxon>
        <taxon>Burkholderiales</taxon>
        <taxon>Burkholderiaceae</taxon>
        <taxon>Caballeronia</taxon>
    </lineage>
</organism>
<dbReference type="Proteomes" id="UP000214720">
    <property type="component" value="Unassembled WGS sequence"/>
</dbReference>
<name>A0A226X8I4_CABSO</name>
<accession>A0A226X8I4</accession>
<comment type="caution">
    <text evidence="1">The sequence shown here is derived from an EMBL/GenBank/DDBJ whole genome shotgun (WGS) entry which is preliminary data.</text>
</comment>
<reference evidence="2" key="1">
    <citation type="submission" date="2017-01" db="EMBL/GenBank/DDBJ databases">
        <title>Genome Analysis of Deinococcus marmoris KOPRI26562.</title>
        <authorList>
            <person name="Kim J.H."/>
            <person name="Oh H.-M."/>
        </authorList>
    </citation>
    <scope>NUCLEOTIDE SEQUENCE [LARGE SCALE GENOMIC DNA]</scope>
    <source>
        <strain evidence="2">PAMC 26633</strain>
    </source>
</reference>
<dbReference type="AlphaFoldDB" id="A0A226X8I4"/>
<protein>
    <submittedName>
        <fullName evidence="1">Uncharacterized protein</fullName>
    </submittedName>
</protein>